<sequence>MYHAAPRKTTPEHAQNPQFHATLSCSGNSCNALNFLGKLFLHDIFSSRNFLMSYIRVKGIEAAAGNVLTTANSCYVYWAIRARLGSERDCDLYAAALERNRDEFEAMARRLHRGASK</sequence>
<dbReference type="PROSITE" id="PS51257">
    <property type="entry name" value="PROKAR_LIPOPROTEIN"/>
    <property type="match status" value="1"/>
</dbReference>
<evidence type="ECO:0000313" key="2">
    <source>
        <dbReference type="Proteomes" id="UP001161065"/>
    </source>
</evidence>
<dbReference type="Proteomes" id="UP001161065">
    <property type="component" value="Unassembled WGS sequence"/>
</dbReference>
<name>A0AA42TSJ8_9BURK</name>
<dbReference type="RefSeq" id="WP_280006544.1">
    <property type="nucleotide sequence ID" value="NZ_JAOCEK010000001.1"/>
</dbReference>
<dbReference type="EMBL" id="JAOCEK010000001">
    <property type="protein sequence ID" value="MDH1332794.1"/>
    <property type="molecule type" value="Genomic_DNA"/>
</dbReference>
<proteinExistence type="predicted"/>
<organism evidence="1 2">
    <name type="scientific">Comamonas thiooxydans</name>
    <dbReference type="NCBI Taxonomy" id="363952"/>
    <lineage>
        <taxon>Bacteria</taxon>
        <taxon>Pseudomonadati</taxon>
        <taxon>Pseudomonadota</taxon>
        <taxon>Betaproteobacteria</taxon>
        <taxon>Burkholderiales</taxon>
        <taxon>Comamonadaceae</taxon>
        <taxon>Comamonas</taxon>
    </lineage>
</organism>
<accession>A0AA42TSJ8</accession>
<comment type="caution">
    <text evidence="1">The sequence shown here is derived from an EMBL/GenBank/DDBJ whole genome shotgun (WGS) entry which is preliminary data.</text>
</comment>
<dbReference type="AlphaFoldDB" id="A0AA42TSJ8"/>
<protein>
    <submittedName>
        <fullName evidence="1">Uncharacterized protein</fullName>
    </submittedName>
</protein>
<reference evidence="1" key="1">
    <citation type="submission" date="2022-09" db="EMBL/GenBank/DDBJ databases">
        <title>Intensive care unit water sources are persistently colonized with multi-drug resistant bacteria and are the site of extensive horizontal gene transfer of antibiotic resistance genes.</title>
        <authorList>
            <person name="Diorio-Toth L."/>
        </authorList>
    </citation>
    <scope>NUCLEOTIDE SEQUENCE</scope>
    <source>
        <strain evidence="1">GD03832</strain>
    </source>
</reference>
<gene>
    <name evidence="1" type="ORF">N5D63_01400</name>
</gene>
<evidence type="ECO:0000313" key="1">
    <source>
        <dbReference type="EMBL" id="MDH1332794.1"/>
    </source>
</evidence>